<dbReference type="OrthoDB" id="2985972at2759"/>
<evidence type="ECO:0000313" key="2">
    <source>
        <dbReference type="Proteomes" id="UP000567179"/>
    </source>
</evidence>
<dbReference type="AlphaFoldDB" id="A0A8H5BED8"/>
<evidence type="ECO:0008006" key="3">
    <source>
        <dbReference type="Google" id="ProtNLM"/>
    </source>
</evidence>
<dbReference type="EMBL" id="JAACJJ010000028">
    <property type="protein sequence ID" value="KAF5321767.1"/>
    <property type="molecule type" value="Genomic_DNA"/>
</dbReference>
<comment type="caution">
    <text evidence="1">The sequence shown here is derived from an EMBL/GenBank/DDBJ whole genome shotgun (WGS) entry which is preliminary data.</text>
</comment>
<name>A0A8H5BED8_9AGAR</name>
<organism evidence="1 2">
    <name type="scientific">Psilocybe cf. subviscida</name>
    <dbReference type="NCBI Taxonomy" id="2480587"/>
    <lineage>
        <taxon>Eukaryota</taxon>
        <taxon>Fungi</taxon>
        <taxon>Dikarya</taxon>
        <taxon>Basidiomycota</taxon>
        <taxon>Agaricomycotina</taxon>
        <taxon>Agaricomycetes</taxon>
        <taxon>Agaricomycetidae</taxon>
        <taxon>Agaricales</taxon>
        <taxon>Agaricineae</taxon>
        <taxon>Strophariaceae</taxon>
        <taxon>Psilocybe</taxon>
    </lineage>
</organism>
<evidence type="ECO:0000313" key="1">
    <source>
        <dbReference type="EMBL" id="KAF5321767.1"/>
    </source>
</evidence>
<protein>
    <recommendedName>
        <fullName evidence="3">BTB domain-containing protein</fullName>
    </recommendedName>
</protein>
<gene>
    <name evidence="1" type="ORF">D9619_001188</name>
</gene>
<proteinExistence type="predicted"/>
<accession>A0A8H5BED8</accession>
<sequence>MAHSTSQSLVQTTQTQNPALWVSAPDECDIRAGKTLYRLELGVLAKISVFFGNLNRQAVQQEGEIVVISEFNEPEFEYYAYVAYSLPIKAGFKDLDKYVLVRALQLSKFLISPLLRDTALNHIRARRYEFSLAEIFKICRDLPTRQFVEYAFRRLLELQPRWSLLPADDIQTVGFPVMVAAVQVRDGIETHRRLVAGEPPILTHAPTCTDTTRCTDDWVQIWWNIIGRYLLEAREDVSWDQAVEKLLQCDFGAMDRLCLQSALDIVKGGDPMLAESRFISNATEQVMKLFGEAETWEI</sequence>
<dbReference type="Proteomes" id="UP000567179">
    <property type="component" value="Unassembled WGS sequence"/>
</dbReference>
<keyword evidence="2" id="KW-1185">Reference proteome</keyword>
<reference evidence="1 2" key="1">
    <citation type="journal article" date="2020" name="ISME J.">
        <title>Uncovering the hidden diversity of litter-decomposition mechanisms in mushroom-forming fungi.</title>
        <authorList>
            <person name="Floudas D."/>
            <person name="Bentzer J."/>
            <person name="Ahren D."/>
            <person name="Johansson T."/>
            <person name="Persson P."/>
            <person name="Tunlid A."/>
        </authorList>
    </citation>
    <scope>NUCLEOTIDE SEQUENCE [LARGE SCALE GENOMIC DNA]</scope>
    <source>
        <strain evidence="1 2">CBS 101986</strain>
    </source>
</reference>